<dbReference type="SUPFAM" id="SSF52821">
    <property type="entry name" value="Rhodanese/Cell cycle control phosphatase"/>
    <property type="match status" value="2"/>
</dbReference>
<dbReference type="SMART" id="SM00450">
    <property type="entry name" value="RHOD"/>
    <property type="match status" value="2"/>
</dbReference>
<dbReference type="OrthoDB" id="9770030at2"/>
<dbReference type="InterPro" id="IPR001763">
    <property type="entry name" value="Rhodanese-like_dom"/>
</dbReference>
<organism evidence="4 5">
    <name type="scientific">Gramella jeungdoensis</name>
    <dbReference type="NCBI Taxonomy" id="708091"/>
    <lineage>
        <taxon>Bacteria</taxon>
        <taxon>Pseudomonadati</taxon>
        <taxon>Bacteroidota</taxon>
        <taxon>Flavobacteriia</taxon>
        <taxon>Flavobacteriales</taxon>
        <taxon>Flavobacteriaceae</taxon>
        <taxon>Christiangramia</taxon>
    </lineage>
</organism>
<dbReference type="PROSITE" id="PS50206">
    <property type="entry name" value="RHODANESE_3"/>
    <property type="match status" value="2"/>
</dbReference>
<dbReference type="Pfam" id="PF00581">
    <property type="entry name" value="Rhodanese"/>
    <property type="match status" value="2"/>
</dbReference>
<proteinExistence type="predicted"/>
<keyword evidence="5" id="KW-1185">Reference proteome</keyword>
<dbReference type="GO" id="GO:0004792">
    <property type="term" value="F:thiosulfate-cyanide sulfurtransferase activity"/>
    <property type="evidence" value="ECO:0007669"/>
    <property type="project" value="TreeGrafter"/>
</dbReference>
<dbReference type="Gene3D" id="3.40.250.10">
    <property type="entry name" value="Rhodanese-like domain"/>
    <property type="match status" value="2"/>
</dbReference>
<dbReference type="PANTHER" id="PTHR11364">
    <property type="entry name" value="THIOSULFATE SULFERTANSFERASE"/>
    <property type="match status" value="1"/>
</dbReference>
<dbReference type="CDD" id="cd01448">
    <property type="entry name" value="TST_Repeat_1"/>
    <property type="match status" value="1"/>
</dbReference>
<evidence type="ECO:0000259" key="3">
    <source>
        <dbReference type="PROSITE" id="PS50206"/>
    </source>
</evidence>
<dbReference type="Proteomes" id="UP000298517">
    <property type="component" value="Unassembled WGS sequence"/>
</dbReference>
<feature type="domain" description="Rhodanese" evidence="3">
    <location>
        <begin position="168"/>
        <end position="275"/>
    </location>
</feature>
<protein>
    <submittedName>
        <fullName evidence="4">Sulfurtransferase</fullName>
    </submittedName>
</protein>
<dbReference type="InterPro" id="IPR036873">
    <property type="entry name" value="Rhodanese-like_dom_sf"/>
</dbReference>
<name>A0A4Y8AVR9_9FLAO</name>
<dbReference type="RefSeq" id="WP_134246644.1">
    <property type="nucleotide sequence ID" value="NZ_SNQI01000001.1"/>
</dbReference>
<dbReference type="CDD" id="cd01449">
    <property type="entry name" value="TST_Repeat_2"/>
    <property type="match status" value="1"/>
</dbReference>
<comment type="caution">
    <text evidence="4">The sequence shown here is derived from an EMBL/GenBank/DDBJ whole genome shotgun (WGS) entry which is preliminary data.</text>
</comment>
<evidence type="ECO:0000256" key="1">
    <source>
        <dbReference type="ARBA" id="ARBA00022679"/>
    </source>
</evidence>
<evidence type="ECO:0000256" key="2">
    <source>
        <dbReference type="ARBA" id="ARBA00022737"/>
    </source>
</evidence>
<dbReference type="PANTHER" id="PTHR11364:SF27">
    <property type="entry name" value="SULFURTRANSFERASE"/>
    <property type="match status" value="1"/>
</dbReference>
<feature type="domain" description="Rhodanese" evidence="3">
    <location>
        <begin position="16"/>
        <end position="132"/>
    </location>
</feature>
<keyword evidence="2" id="KW-0677">Repeat</keyword>
<keyword evidence="1 4" id="KW-0808">Transferase</keyword>
<evidence type="ECO:0000313" key="5">
    <source>
        <dbReference type="Proteomes" id="UP000298517"/>
    </source>
</evidence>
<reference evidence="4 5" key="1">
    <citation type="journal article" date="2011" name="J. Microbiol.">
        <title>Gramella jeungdoensis sp. nov., isolated from a solar saltern in Korea.</title>
        <authorList>
            <person name="Joung Y."/>
            <person name="Kim H."/>
            <person name="Jang T."/>
            <person name="Ahn T.S."/>
            <person name="Joh K."/>
        </authorList>
    </citation>
    <scope>NUCLEOTIDE SEQUENCE [LARGE SCALE GENOMIC DNA]</scope>
    <source>
        <strain evidence="4 5">KCTC 23123</strain>
    </source>
</reference>
<evidence type="ECO:0000313" key="4">
    <source>
        <dbReference type="EMBL" id="TEW76633.1"/>
    </source>
</evidence>
<sequence length="278" mass="31202">MQKTIVSVKWLHKNLNDPDLIILDASQTKTIINTTSKFQGLQIKNARFFDIKNSFSKNDTDLPNMLQDPTDFEQACRKLGINKSSKIVVYDNLGIYTSPRVWWLFKTMGHTNIAILNGGLPAWNQEGFELEPITKSTYKLGDFEAIFHPALVKDIEAIKTNLTTKINLVIDARSEGRFDGTAPDPRPDLKSGHIPNSINLPYTAVLENGKFKQKETLKTIFSNLQIDDNPLIFTCGSGITACILMLASELVSNNTKAVYDGSWTEWASEKETPINTKF</sequence>
<dbReference type="AlphaFoldDB" id="A0A4Y8AVR9"/>
<dbReference type="FunFam" id="3.40.250.10:FF:000001">
    <property type="entry name" value="Sulfurtransferase"/>
    <property type="match status" value="1"/>
</dbReference>
<dbReference type="EMBL" id="SNQI01000001">
    <property type="protein sequence ID" value="TEW76633.1"/>
    <property type="molecule type" value="Genomic_DNA"/>
</dbReference>
<dbReference type="InterPro" id="IPR045078">
    <property type="entry name" value="TST/MPST-like"/>
</dbReference>
<gene>
    <name evidence="4" type="ORF">E2488_01940</name>
</gene>
<accession>A0A4Y8AVR9</accession>